<dbReference type="RefSeq" id="WP_013176607.1">
    <property type="nucleotide sequence ID" value="NC_014221.1"/>
</dbReference>
<gene>
    <name evidence="1" type="ordered locus">Trad_0084</name>
</gene>
<protein>
    <submittedName>
        <fullName evidence="1">Uncharacterized protein</fullName>
    </submittedName>
</protein>
<evidence type="ECO:0000313" key="2">
    <source>
        <dbReference type="Proteomes" id="UP000000379"/>
    </source>
</evidence>
<dbReference type="Proteomes" id="UP000000379">
    <property type="component" value="Chromosome"/>
</dbReference>
<dbReference type="HOGENOM" id="CLU_200329_0_0_0"/>
<dbReference type="AlphaFoldDB" id="D7CXA3"/>
<reference evidence="1 2" key="2">
    <citation type="journal article" date="2011" name="Stand. Genomic Sci.">
        <title>Complete genome sequence of Truepera radiovictrix type strain (RQ-24).</title>
        <authorList>
            <person name="Ivanova N."/>
            <person name="Rohde C."/>
            <person name="Munk C."/>
            <person name="Nolan M."/>
            <person name="Lucas S."/>
            <person name="Del Rio T.G."/>
            <person name="Tice H."/>
            <person name="Deshpande S."/>
            <person name="Cheng J.F."/>
            <person name="Tapia R."/>
            <person name="Han C."/>
            <person name="Goodwin L."/>
            <person name="Pitluck S."/>
            <person name="Liolios K."/>
            <person name="Mavromatis K."/>
            <person name="Mikhailova N."/>
            <person name="Pati A."/>
            <person name="Chen A."/>
            <person name="Palaniappan K."/>
            <person name="Land M."/>
            <person name="Hauser L."/>
            <person name="Chang Y.J."/>
            <person name="Jeffries C.D."/>
            <person name="Brambilla E."/>
            <person name="Rohde M."/>
            <person name="Goker M."/>
            <person name="Tindall B.J."/>
            <person name="Woyke T."/>
            <person name="Bristow J."/>
            <person name="Eisen J.A."/>
            <person name="Markowitz V."/>
            <person name="Hugenholtz P."/>
            <person name="Kyrpides N.C."/>
            <person name="Klenk H.P."/>
            <person name="Lapidus A."/>
        </authorList>
    </citation>
    <scope>NUCLEOTIDE SEQUENCE [LARGE SCALE GENOMIC DNA]</scope>
    <source>
        <strain evidence="2">DSM 17093 / CIP 108686 / LMG 22925 / RQ-24</strain>
    </source>
</reference>
<reference evidence="2" key="1">
    <citation type="submission" date="2010-05" db="EMBL/GenBank/DDBJ databases">
        <title>The complete genome of Truepera radiovictris DSM 17093.</title>
        <authorList>
            <consortium name="US DOE Joint Genome Institute (JGI-PGF)"/>
            <person name="Lucas S."/>
            <person name="Copeland A."/>
            <person name="Lapidus A."/>
            <person name="Glavina del Rio T."/>
            <person name="Dalin E."/>
            <person name="Tice H."/>
            <person name="Bruce D."/>
            <person name="Goodwin L."/>
            <person name="Pitluck S."/>
            <person name="Kyrpides N."/>
            <person name="Mavromatis K."/>
            <person name="Ovchinnikova G."/>
            <person name="Munk A.C."/>
            <person name="Detter J.C."/>
            <person name="Han C."/>
            <person name="Tapia R."/>
            <person name="Land M."/>
            <person name="Hauser L."/>
            <person name="Markowitz V."/>
            <person name="Cheng J.-F."/>
            <person name="Hugenholtz P."/>
            <person name="Woyke T."/>
            <person name="Wu D."/>
            <person name="Tindall B."/>
            <person name="Pomrenke H.G."/>
            <person name="Brambilla E."/>
            <person name="Klenk H.-P."/>
            <person name="Eisen J.A."/>
        </authorList>
    </citation>
    <scope>NUCLEOTIDE SEQUENCE [LARGE SCALE GENOMIC DNA]</scope>
    <source>
        <strain evidence="2">DSM 17093 / CIP 108686 / LMG 22925 / RQ-24</strain>
    </source>
</reference>
<proteinExistence type="predicted"/>
<dbReference type="KEGG" id="tra:Trad_0084"/>
<keyword evidence="2" id="KW-1185">Reference proteome</keyword>
<sequence length="65" mass="7270">MKAFEVPVKLSEGKLELPDELLGLAQNPSARLLLLVDEEDDWVRLSETQFAAGYTDADSIYDTLE</sequence>
<dbReference type="EMBL" id="CP002049">
    <property type="protein sequence ID" value="ADI13227.1"/>
    <property type="molecule type" value="Genomic_DNA"/>
</dbReference>
<evidence type="ECO:0000313" key="1">
    <source>
        <dbReference type="EMBL" id="ADI13227.1"/>
    </source>
</evidence>
<accession>D7CXA3</accession>
<dbReference type="STRING" id="649638.Trad_0084"/>
<name>D7CXA3_TRURR</name>
<organism evidence="1 2">
    <name type="scientific">Truepera radiovictrix (strain DSM 17093 / CIP 108686 / LMG 22925 / RQ-24)</name>
    <dbReference type="NCBI Taxonomy" id="649638"/>
    <lineage>
        <taxon>Bacteria</taxon>
        <taxon>Thermotogati</taxon>
        <taxon>Deinococcota</taxon>
        <taxon>Deinococci</taxon>
        <taxon>Trueperales</taxon>
        <taxon>Trueperaceae</taxon>
        <taxon>Truepera</taxon>
    </lineage>
</organism>